<evidence type="ECO:0000259" key="6">
    <source>
        <dbReference type="Pfam" id="PF23726"/>
    </source>
</evidence>
<evidence type="ECO:0000313" key="7">
    <source>
        <dbReference type="EMBL" id="WWC65876.1"/>
    </source>
</evidence>
<dbReference type="InterPro" id="IPR050358">
    <property type="entry name" value="RSE1/DDB1/CFT1"/>
</dbReference>
<evidence type="ECO:0000259" key="5">
    <source>
        <dbReference type="Pfam" id="PF10433"/>
    </source>
</evidence>
<feature type="compositionally biased region" description="Polar residues" evidence="3">
    <location>
        <begin position="311"/>
        <end position="333"/>
    </location>
</feature>
<feature type="domain" description="RSE1/DDB1/CPSF1 first beta-propeller" evidence="5">
    <location>
        <begin position="22"/>
        <end position="292"/>
    </location>
</feature>
<dbReference type="PANTHER" id="PTHR10644">
    <property type="entry name" value="DNA REPAIR/RNA PROCESSING CPSF FAMILY"/>
    <property type="match status" value="1"/>
</dbReference>
<feature type="domain" description="RSE1/DDB1/CPSF1 second beta-propeller" evidence="6">
    <location>
        <begin position="562"/>
        <end position="881"/>
    </location>
</feature>
<feature type="region of interest" description="Disordered" evidence="3">
    <location>
        <begin position="459"/>
        <end position="492"/>
    </location>
</feature>
<dbReference type="InterPro" id="IPR058543">
    <property type="entry name" value="Beta-prop_RSE1/DDB1/CPSF1_2nd"/>
</dbReference>
<dbReference type="GO" id="GO:0003676">
    <property type="term" value="F:nucleic acid binding"/>
    <property type="evidence" value="ECO:0007669"/>
    <property type="project" value="InterPro"/>
</dbReference>
<dbReference type="Pfam" id="PF10433">
    <property type="entry name" value="Beta-prop_RSE1_1st"/>
    <property type="match status" value="1"/>
</dbReference>
<gene>
    <name evidence="7" type="ORF">I303_108498</name>
</gene>
<dbReference type="GO" id="GO:0005634">
    <property type="term" value="C:nucleus"/>
    <property type="evidence" value="ECO:0007669"/>
    <property type="project" value="UniProtKB-SubCell"/>
</dbReference>
<keyword evidence="2" id="KW-0539">Nucleus</keyword>
<dbReference type="InterPro" id="IPR018846">
    <property type="entry name" value="Beta-prop_RSE1/DDB1/CPSF1_1st"/>
</dbReference>
<dbReference type="Pfam" id="PF23726">
    <property type="entry name" value="Beta-prop_RSE1_2nd"/>
    <property type="match status" value="1"/>
</dbReference>
<dbReference type="Proteomes" id="UP000078595">
    <property type="component" value="Chromosome 11"/>
</dbReference>
<dbReference type="InterPro" id="IPR015943">
    <property type="entry name" value="WD40/YVTN_repeat-like_dom_sf"/>
</dbReference>
<comment type="subcellular location">
    <subcellularLocation>
        <location evidence="1">Nucleus</location>
    </subcellularLocation>
</comment>
<accession>A0AAJ8KY22</accession>
<dbReference type="Gene3D" id="1.10.150.910">
    <property type="match status" value="1"/>
</dbReference>
<dbReference type="Gene3D" id="2.130.10.10">
    <property type="entry name" value="YVTN repeat-like/Quinoprotein amine dehydrogenase"/>
    <property type="match status" value="3"/>
</dbReference>
<evidence type="ECO:0000256" key="3">
    <source>
        <dbReference type="SAM" id="MobiDB-lite"/>
    </source>
</evidence>
<feature type="domain" description="RSE1/DDB1/CPSF1 C-terminal" evidence="4">
    <location>
        <begin position="931"/>
        <end position="1277"/>
    </location>
</feature>
<evidence type="ECO:0000259" key="4">
    <source>
        <dbReference type="Pfam" id="PF03178"/>
    </source>
</evidence>
<feature type="region of interest" description="Disordered" evidence="3">
    <location>
        <begin position="307"/>
        <end position="350"/>
    </location>
</feature>
<organism evidence="7 8">
    <name type="scientific">Kwoniella dejecticola CBS 10117</name>
    <dbReference type="NCBI Taxonomy" id="1296121"/>
    <lineage>
        <taxon>Eukaryota</taxon>
        <taxon>Fungi</taxon>
        <taxon>Dikarya</taxon>
        <taxon>Basidiomycota</taxon>
        <taxon>Agaricomycotina</taxon>
        <taxon>Tremellomycetes</taxon>
        <taxon>Tremellales</taxon>
        <taxon>Cryptococcaceae</taxon>
        <taxon>Kwoniella</taxon>
    </lineage>
</organism>
<evidence type="ECO:0000313" key="8">
    <source>
        <dbReference type="Proteomes" id="UP000078595"/>
    </source>
</evidence>
<feature type="compositionally biased region" description="Polar residues" evidence="3">
    <location>
        <begin position="464"/>
        <end position="475"/>
    </location>
</feature>
<dbReference type="RefSeq" id="XP_065825925.1">
    <property type="nucleotide sequence ID" value="XM_065969853.1"/>
</dbReference>
<sequence>MLYIASALTPTPIIGSLKVEGFTGPESTSLIIAKPDKVEVWNVEPKGLVYQAELELWGNIVGIDKVEVEGARPHFLVLTAPPSAHLLLITYSASPTPALIVTSTIPLNPPTPTLRQAEFFTSVVSQGNVALVSLWIGVLSCIEMEVEKDKDARKRRASAAGMEVEEGKRLQFRDNFNINVREHNLLHLSFLPVPPTSSGPLISFLWLSAPSDLQLQVRTLSTAAHAFNDLSKIVDVVAPLSNNISLTEETNFNHIPFSCPAARRVLPIPSISSTRDGEYSLLVIGDEHSVLYNLGVVQQSPKALRRLSIASGPNTSPRASARRSPQTEMVNSVSKRRKSSMNSKATGGADLTNERWELKPVWRVRQGFGTILAASILDSNSKGASAIIGDECGRLTAIGWEFERNQGILEGATGQNGTVRVKKVEMGVASPPSSLTYLDSSHLFISSAAGDSSVVKLNLPEPNTAHSPISPSSASDARAVPRKGKGRARDDSEEGLWTVVLEDEGNEWRGDVDIKERWMNVAPVKDLCAVQEEGGGLSHLVISSGASNTNSLRVVRSGVGLEEVSTIQGIEGVEKVWTLVDSSGSPRLLLSTSSTTLLLQMEPEISLLDTTAQISDIPTLAAGILPGADILVQITARGIATWSDVTSGLSAGSIDLHKESEIVAAQVYENLAVIAKAGGEVNLFEITANGLNLVASLKASAEIASISIISSPSVPSPILAIGTWSDEILVYSIAQIQAGSTAVTSLTESHYASSLHLQESVSSLTSTSGVQLLAGLSDGSLVVYDLEPSGPNGEVNSKSRKVTSLGNRPLNIEPTTGPTVSGDKVIGVGLTERMSVIFESGERIDTSSVSRKDVICATSLNSPTHGEILVLVSSDELSFVKINSLKKLSISTLDLGDRSATKIIAYNEHLLVDGVVVKTMDAQNGEVLQMSSLELRDSVTLNPLAEMQLKEREEVTSLRSLMLNGKQYLAVGTAILPTDEEDGGADLEEDNHTNVKEGRLLLIDIVNNTSSSNTEQNVKYTNEETKHELKVVVEKVIEGPVYDLEVIHGFLAVAAGSKVTINRLSPSPQLNLVETSSFTSAFLASHLTVTPATTSTTGSNLTAEDRLVLGDGLRSIIVLSVDEGDGKIYDDTRDLATHAVNAMGPVTDDGEGVIIGDGYNNIMTFRLKDRIEPAATFGLHEEIIRFVPGSLAPPGSSSDVLRPDQLYMTATGRLGIIGELTKSATRTLDDLQRNLDKYWRSPLGGGVGWKEFRKGGSELVRRDMAGWVDGDFVQKFLNTSLFTPEETDKVLNGSTTHEQVHKIDSASGKKEKADRADVVRVLEAAGGMH</sequence>
<name>A0AAJ8KY22_9TREE</name>
<dbReference type="GeneID" id="28970877"/>
<dbReference type="Pfam" id="PF03178">
    <property type="entry name" value="CPSF_A"/>
    <property type="match status" value="1"/>
</dbReference>
<keyword evidence="8" id="KW-1185">Reference proteome</keyword>
<proteinExistence type="predicted"/>
<dbReference type="SUPFAM" id="SSF50978">
    <property type="entry name" value="WD40 repeat-like"/>
    <property type="match status" value="1"/>
</dbReference>
<evidence type="ECO:0000256" key="1">
    <source>
        <dbReference type="ARBA" id="ARBA00004123"/>
    </source>
</evidence>
<reference evidence="7" key="2">
    <citation type="submission" date="2024-02" db="EMBL/GenBank/DDBJ databases">
        <title>Comparative genomics of Cryptococcus and Kwoniella reveals pathogenesis evolution and contrasting modes of karyotype evolution via chromosome fusion or intercentromeric recombination.</title>
        <authorList>
            <person name="Coelho M.A."/>
            <person name="David-Palma M."/>
            <person name="Shea T."/>
            <person name="Bowers K."/>
            <person name="McGinley-Smith S."/>
            <person name="Mohammad A.W."/>
            <person name="Gnirke A."/>
            <person name="Yurkov A.M."/>
            <person name="Nowrousian M."/>
            <person name="Sun S."/>
            <person name="Cuomo C.A."/>
            <person name="Heitman J."/>
        </authorList>
    </citation>
    <scope>NUCLEOTIDE SEQUENCE</scope>
    <source>
        <strain evidence="7">CBS 10117</strain>
    </source>
</reference>
<evidence type="ECO:0000256" key="2">
    <source>
        <dbReference type="ARBA" id="ARBA00023242"/>
    </source>
</evidence>
<reference evidence="7" key="1">
    <citation type="submission" date="2013-07" db="EMBL/GenBank/DDBJ databases">
        <authorList>
            <consortium name="The Broad Institute Genome Sequencing Platform"/>
            <person name="Cuomo C."/>
            <person name="Litvintseva A."/>
            <person name="Chen Y."/>
            <person name="Heitman J."/>
            <person name="Sun S."/>
            <person name="Springer D."/>
            <person name="Dromer F."/>
            <person name="Young S.K."/>
            <person name="Zeng Q."/>
            <person name="Gargeya S."/>
            <person name="Fitzgerald M."/>
            <person name="Abouelleil A."/>
            <person name="Alvarado L."/>
            <person name="Berlin A.M."/>
            <person name="Chapman S.B."/>
            <person name="Dewar J."/>
            <person name="Goldberg J."/>
            <person name="Griggs A."/>
            <person name="Gujja S."/>
            <person name="Hansen M."/>
            <person name="Howarth C."/>
            <person name="Imamovic A."/>
            <person name="Larimer J."/>
            <person name="McCowan C."/>
            <person name="Murphy C."/>
            <person name="Pearson M."/>
            <person name="Priest M."/>
            <person name="Roberts A."/>
            <person name="Saif S."/>
            <person name="Shea T."/>
            <person name="Sykes S."/>
            <person name="Wortman J."/>
            <person name="Nusbaum C."/>
            <person name="Birren B."/>
        </authorList>
    </citation>
    <scope>NUCLEOTIDE SEQUENCE</scope>
    <source>
        <strain evidence="7">CBS 10117</strain>
    </source>
</reference>
<dbReference type="KEGG" id="kdj:28970877"/>
<dbReference type="InterPro" id="IPR036322">
    <property type="entry name" value="WD40_repeat_dom_sf"/>
</dbReference>
<dbReference type="EMBL" id="CP144540">
    <property type="protein sequence ID" value="WWC65876.1"/>
    <property type="molecule type" value="Genomic_DNA"/>
</dbReference>
<protein>
    <recommendedName>
        <fullName evidence="9">DNA damage-binding protein 1</fullName>
    </recommendedName>
</protein>
<evidence type="ECO:0008006" key="9">
    <source>
        <dbReference type="Google" id="ProtNLM"/>
    </source>
</evidence>
<dbReference type="InterPro" id="IPR004871">
    <property type="entry name" value="RSE1/DDB1/CPSF1_C"/>
</dbReference>